<dbReference type="HAMAP" id="MF_00528">
    <property type="entry name" value="Maf"/>
    <property type="match status" value="1"/>
</dbReference>
<dbReference type="PANTHER" id="PTHR43213:SF5">
    <property type="entry name" value="BIFUNCTIONAL DTTP_UTP PYROPHOSPHATASE_METHYLTRANSFERASE PROTEIN-RELATED"/>
    <property type="match status" value="1"/>
</dbReference>
<comment type="catalytic activity">
    <reaction evidence="3">
        <text>UTP + H2O = UMP + diphosphate + H(+)</text>
        <dbReference type="Rhea" id="RHEA:29395"/>
        <dbReference type="ChEBI" id="CHEBI:15377"/>
        <dbReference type="ChEBI" id="CHEBI:15378"/>
        <dbReference type="ChEBI" id="CHEBI:33019"/>
        <dbReference type="ChEBI" id="CHEBI:46398"/>
        <dbReference type="ChEBI" id="CHEBI:57865"/>
        <dbReference type="EC" id="3.6.1.9"/>
    </reaction>
</comment>
<keyword evidence="3" id="KW-0963">Cytoplasm</keyword>
<name>A0A4R2P4U7_9BACL</name>
<dbReference type="InterPro" id="IPR029001">
    <property type="entry name" value="ITPase-like_fam"/>
</dbReference>
<accession>A0A4R2P4U7</accession>
<proteinExistence type="inferred from homology"/>
<dbReference type="PIRSF" id="PIRSF006305">
    <property type="entry name" value="Maf"/>
    <property type="match status" value="1"/>
</dbReference>
<dbReference type="PANTHER" id="PTHR43213">
    <property type="entry name" value="BIFUNCTIONAL DTTP/UTP PYROPHOSPHATASE/METHYLTRANSFERASE PROTEIN-RELATED"/>
    <property type="match status" value="1"/>
</dbReference>
<evidence type="ECO:0000256" key="2">
    <source>
        <dbReference type="ARBA" id="ARBA00022801"/>
    </source>
</evidence>
<dbReference type="InterPro" id="IPR003697">
    <property type="entry name" value="Maf-like"/>
</dbReference>
<dbReference type="SUPFAM" id="SSF52972">
    <property type="entry name" value="ITPase-like"/>
    <property type="match status" value="1"/>
</dbReference>
<reference evidence="4 5" key="1">
    <citation type="submission" date="2019-03" db="EMBL/GenBank/DDBJ databases">
        <title>Genomic Encyclopedia of Type Strains, Phase IV (KMG-IV): sequencing the most valuable type-strain genomes for metagenomic binning, comparative biology and taxonomic classification.</title>
        <authorList>
            <person name="Goeker M."/>
        </authorList>
    </citation>
    <scope>NUCLEOTIDE SEQUENCE [LARGE SCALE GENOMIC DNA]</scope>
    <source>
        <strain evidence="4 5">DSM 19377</strain>
    </source>
</reference>
<dbReference type="GO" id="GO:0036221">
    <property type="term" value="F:UTP diphosphatase activity"/>
    <property type="evidence" value="ECO:0007669"/>
    <property type="project" value="RHEA"/>
</dbReference>
<keyword evidence="3" id="KW-0546">Nucleotide metabolism</keyword>
<evidence type="ECO:0000313" key="4">
    <source>
        <dbReference type="EMBL" id="TCP28971.1"/>
    </source>
</evidence>
<comment type="caution">
    <text evidence="3">Lacks conserved residue(s) required for the propagation of feature annotation.</text>
</comment>
<evidence type="ECO:0000256" key="1">
    <source>
        <dbReference type="ARBA" id="ARBA00001968"/>
    </source>
</evidence>
<dbReference type="AlphaFoldDB" id="A0A4R2P4U7"/>
<comment type="subcellular location">
    <subcellularLocation>
        <location evidence="3">Cytoplasm</location>
    </subcellularLocation>
</comment>
<dbReference type="GO" id="GO:0005737">
    <property type="term" value="C:cytoplasm"/>
    <property type="evidence" value="ECO:0007669"/>
    <property type="project" value="UniProtKB-SubCell"/>
</dbReference>
<organism evidence="4 5">
    <name type="scientific">Scopulibacillus darangshiensis</name>
    <dbReference type="NCBI Taxonomy" id="442528"/>
    <lineage>
        <taxon>Bacteria</taxon>
        <taxon>Bacillati</taxon>
        <taxon>Bacillota</taxon>
        <taxon>Bacilli</taxon>
        <taxon>Bacillales</taxon>
        <taxon>Sporolactobacillaceae</taxon>
        <taxon>Scopulibacillus</taxon>
    </lineage>
</organism>
<comment type="caution">
    <text evidence="4">The sequence shown here is derived from an EMBL/GenBank/DDBJ whole genome shotgun (WGS) entry which is preliminary data.</text>
</comment>
<dbReference type="Gene3D" id="3.90.950.10">
    <property type="match status" value="1"/>
</dbReference>
<evidence type="ECO:0000256" key="3">
    <source>
        <dbReference type="HAMAP-Rule" id="MF_00528"/>
    </source>
</evidence>
<comment type="cofactor">
    <cofactor evidence="1 3">
        <name>a divalent metal cation</name>
        <dbReference type="ChEBI" id="CHEBI:60240"/>
    </cofactor>
</comment>
<dbReference type="EC" id="3.6.1.9" evidence="3"/>
<dbReference type="RefSeq" id="WP_132746089.1">
    <property type="nucleotide sequence ID" value="NZ_SLXK01000013.1"/>
</dbReference>
<evidence type="ECO:0000313" key="5">
    <source>
        <dbReference type="Proteomes" id="UP000295416"/>
    </source>
</evidence>
<keyword evidence="2 3" id="KW-0378">Hydrolase</keyword>
<gene>
    <name evidence="4" type="ORF">EV207_1134</name>
</gene>
<feature type="site" description="Important for substrate specificity" evidence="3">
    <location>
        <position position="163"/>
    </location>
</feature>
<dbReference type="OrthoDB" id="9807767at2"/>
<dbReference type="Proteomes" id="UP000295416">
    <property type="component" value="Unassembled WGS sequence"/>
</dbReference>
<dbReference type="CDD" id="cd00555">
    <property type="entry name" value="Maf"/>
    <property type="match status" value="1"/>
</dbReference>
<comment type="function">
    <text evidence="3">Nucleoside triphosphate pyrophosphatase that hydrolyzes dTTP and UTP. May have a dual role in cell division arrest and in preventing the incorporation of modified nucleotides into cellular nucleic acids.</text>
</comment>
<feature type="site" description="Important for substrate specificity" evidence="3">
    <location>
        <position position="17"/>
    </location>
</feature>
<comment type="similarity">
    <text evidence="3">Belongs to the Maf family. YhdE subfamily.</text>
</comment>
<dbReference type="NCBIfam" id="TIGR00172">
    <property type="entry name" value="maf"/>
    <property type="match status" value="1"/>
</dbReference>
<dbReference type="Pfam" id="PF02545">
    <property type="entry name" value="Maf"/>
    <property type="match status" value="1"/>
</dbReference>
<feature type="site" description="Important for substrate specificity" evidence="3">
    <location>
        <position position="79"/>
    </location>
</feature>
<feature type="active site" description="Proton acceptor" evidence="3">
    <location>
        <position position="78"/>
    </location>
</feature>
<comment type="catalytic activity">
    <reaction evidence="3">
        <text>dTTP + H2O = dTMP + diphosphate + H(+)</text>
        <dbReference type="Rhea" id="RHEA:28534"/>
        <dbReference type="ChEBI" id="CHEBI:15377"/>
        <dbReference type="ChEBI" id="CHEBI:15378"/>
        <dbReference type="ChEBI" id="CHEBI:33019"/>
        <dbReference type="ChEBI" id="CHEBI:37568"/>
        <dbReference type="ChEBI" id="CHEBI:63528"/>
        <dbReference type="EC" id="3.6.1.9"/>
    </reaction>
</comment>
<protein>
    <recommendedName>
        <fullName evidence="3">dTTP/UTP pyrophosphatase</fullName>
        <shortName evidence="3">dTTPase/UTPase</shortName>
        <ecNumber evidence="3">3.6.1.9</ecNumber>
    </recommendedName>
    <alternativeName>
        <fullName evidence="3">Nucleoside triphosphate pyrophosphatase</fullName>
    </alternativeName>
    <alternativeName>
        <fullName evidence="3">Nucleotide pyrophosphatase</fullName>
        <shortName evidence="3">Nucleotide PPase</shortName>
    </alternativeName>
</protein>
<dbReference type="EMBL" id="SLXK01000013">
    <property type="protein sequence ID" value="TCP28971.1"/>
    <property type="molecule type" value="Genomic_DNA"/>
</dbReference>
<dbReference type="GO" id="GO:0009117">
    <property type="term" value="P:nucleotide metabolic process"/>
    <property type="evidence" value="ECO:0007669"/>
    <property type="project" value="UniProtKB-KW"/>
</dbReference>
<sequence>MDNKTKPTLILASSSPRRRELIRTLGMPVEIRKNDVDETISADFPPRKIVEELSMRKAKAAFESIQIEGEHSVVIGSDTIVVHEGTVLGKPKSAEDAFQMLKRLQGETHEVFSGIACIQAPTGRVKVAHHMTQVTMKPLQHDQIHRYIASGEPMDKAGAYAIQGLGATFVEKITGDYFAVVGLPLSLLSDMLSDLEIHVI</sequence>
<dbReference type="GO" id="GO:0036218">
    <property type="term" value="F:dTTP diphosphatase activity"/>
    <property type="evidence" value="ECO:0007669"/>
    <property type="project" value="RHEA"/>
</dbReference>
<keyword evidence="5" id="KW-1185">Reference proteome</keyword>